<keyword evidence="7 12" id="KW-0969">Cilium</keyword>
<evidence type="ECO:0000313" key="14">
    <source>
        <dbReference type="EMBL" id="CAH0775930.1"/>
    </source>
</evidence>
<evidence type="ECO:0000256" key="12">
    <source>
        <dbReference type="RuleBase" id="RU367099"/>
    </source>
</evidence>
<dbReference type="InterPro" id="IPR038849">
    <property type="entry name" value="ARL2BP"/>
</dbReference>
<evidence type="ECO:0000256" key="10">
    <source>
        <dbReference type="ARBA" id="ARBA00023242"/>
    </source>
</evidence>
<comment type="similarity">
    <text evidence="4 12">Belongs to the ARL2BP family.</text>
</comment>
<proteinExistence type="inferred from homology"/>
<keyword evidence="6 12" id="KW-0963">Cytoplasm</keyword>
<evidence type="ECO:0000256" key="6">
    <source>
        <dbReference type="ARBA" id="ARBA00022490"/>
    </source>
</evidence>
<dbReference type="InterPro" id="IPR023379">
    <property type="entry name" value="BART_dom"/>
</dbReference>
<gene>
    <name evidence="14" type="ORF">BEMITA_LOCUS12082</name>
</gene>
<dbReference type="AlphaFoldDB" id="A0A9P0G1A7"/>
<keyword evidence="8 12" id="KW-0496">Mitochondrion</keyword>
<evidence type="ECO:0000256" key="9">
    <source>
        <dbReference type="ARBA" id="ARBA00023212"/>
    </source>
</evidence>
<keyword evidence="10 12" id="KW-0539">Nucleus</keyword>
<dbReference type="EMBL" id="OU963868">
    <property type="protein sequence ID" value="CAH0775930.1"/>
    <property type="molecule type" value="Genomic_DNA"/>
</dbReference>
<evidence type="ECO:0000256" key="7">
    <source>
        <dbReference type="ARBA" id="ARBA00023069"/>
    </source>
</evidence>
<evidence type="ECO:0000256" key="2">
    <source>
        <dbReference type="ARBA" id="ARBA00004123"/>
    </source>
</evidence>
<dbReference type="Gene3D" id="1.20.1520.10">
    <property type="entry name" value="ADP-ribosylation factor-like 2-binding protein, domain"/>
    <property type="match status" value="1"/>
</dbReference>
<keyword evidence="15" id="KW-1185">Reference proteome</keyword>
<name>A0A9P0G1A7_BEMTA</name>
<reference evidence="14" key="1">
    <citation type="submission" date="2021-12" db="EMBL/GenBank/DDBJ databases">
        <authorList>
            <person name="King R."/>
        </authorList>
    </citation>
    <scope>NUCLEOTIDE SEQUENCE</scope>
</reference>
<keyword evidence="11 12" id="KW-0966">Cell projection</keyword>
<dbReference type="GO" id="GO:0005634">
    <property type="term" value="C:nucleus"/>
    <property type="evidence" value="ECO:0007669"/>
    <property type="project" value="UniProtKB-SubCell"/>
</dbReference>
<dbReference type="Pfam" id="PF11527">
    <property type="entry name" value="ARL2_Bind_BART"/>
    <property type="match status" value="1"/>
</dbReference>
<dbReference type="GO" id="GO:0005813">
    <property type="term" value="C:centrosome"/>
    <property type="evidence" value="ECO:0007669"/>
    <property type="project" value="UniProtKB-SubCell"/>
</dbReference>
<organism evidence="14 15">
    <name type="scientific">Bemisia tabaci</name>
    <name type="common">Sweetpotato whitefly</name>
    <name type="synonym">Aleurodes tabaci</name>
    <dbReference type="NCBI Taxonomy" id="7038"/>
    <lineage>
        <taxon>Eukaryota</taxon>
        <taxon>Metazoa</taxon>
        <taxon>Ecdysozoa</taxon>
        <taxon>Arthropoda</taxon>
        <taxon>Hexapoda</taxon>
        <taxon>Insecta</taxon>
        <taxon>Pterygota</taxon>
        <taxon>Neoptera</taxon>
        <taxon>Paraneoptera</taxon>
        <taxon>Hemiptera</taxon>
        <taxon>Sternorrhyncha</taxon>
        <taxon>Aleyrodoidea</taxon>
        <taxon>Aleyrodidae</taxon>
        <taxon>Aleyrodinae</taxon>
        <taxon>Bemisia</taxon>
    </lineage>
</organism>
<comment type="function">
    <text evidence="12">Plays a role as an effector of the ADP-ribosylation factor-like protein 2, ARL2.</text>
</comment>
<dbReference type="Proteomes" id="UP001152759">
    <property type="component" value="Chromosome 7"/>
</dbReference>
<dbReference type="GO" id="GO:0051457">
    <property type="term" value="P:maintenance of protein location in nucleus"/>
    <property type="evidence" value="ECO:0007669"/>
    <property type="project" value="TreeGrafter"/>
</dbReference>
<evidence type="ECO:0000256" key="5">
    <source>
        <dbReference type="ARBA" id="ARBA00014849"/>
    </source>
</evidence>
<evidence type="ECO:0000256" key="3">
    <source>
        <dbReference type="ARBA" id="ARBA00004300"/>
    </source>
</evidence>
<dbReference type="PANTHER" id="PTHR15487">
    <property type="entry name" value="ADP-RIBOSYLATION FACTOR-LIKE PROTEIN 2-BINDING PROTEIN"/>
    <property type="match status" value="1"/>
</dbReference>
<dbReference type="GO" id="GO:0005758">
    <property type="term" value="C:mitochondrial intermembrane space"/>
    <property type="evidence" value="ECO:0007669"/>
    <property type="project" value="UniProtKB-SubCell"/>
</dbReference>
<dbReference type="PANTHER" id="PTHR15487:SF4">
    <property type="entry name" value="ADP-RIBOSYLATION FACTOR-LIKE PROTEIN 2-BINDING PROTEIN"/>
    <property type="match status" value="1"/>
</dbReference>
<evidence type="ECO:0000256" key="8">
    <source>
        <dbReference type="ARBA" id="ARBA00023128"/>
    </source>
</evidence>
<keyword evidence="9 12" id="KW-0206">Cytoskeleton</keyword>
<evidence type="ECO:0000256" key="11">
    <source>
        <dbReference type="ARBA" id="ARBA00023273"/>
    </source>
</evidence>
<feature type="domain" description="BART" evidence="13">
    <location>
        <begin position="38"/>
        <end position="148"/>
    </location>
</feature>
<comment type="subcellular location">
    <subcellularLocation>
        <location evidence="1 12">Cytoplasm</location>
        <location evidence="1 12">Cytoskeleton</location>
        <location evidence="1 12">Cilium basal body</location>
    </subcellularLocation>
    <subcellularLocation>
        <location evidence="3 12">Cytoplasm</location>
        <location evidence="3 12">Cytoskeleton</location>
        <location evidence="3 12">Microtubule organizing center</location>
        <location evidence="3 12">Centrosome</location>
    </subcellularLocation>
    <subcellularLocation>
        <location evidence="12">Cytoplasm</location>
    </subcellularLocation>
    <subcellularLocation>
        <location evidence="2 12">Nucleus</location>
    </subcellularLocation>
    <subcellularLocation>
        <location evidence="12">Mitochondrion intermembrane space</location>
    </subcellularLocation>
</comment>
<sequence>MNTKINSNKSSLPHFSNIVNQLDNSDGDIIIRREPSTFDTVIGCIEDILIDDNFSNMQKNFLEKYWQTFENSEENKLCYMDIFQEYTNMIEIFIENELNKKIPNFFMQSFIQELIERKNDLDGEVFEMLFTLTDFIAFKQMVLDYKAVDERGANRRSTLRIEHLFCKILKSWSSEYTTIS</sequence>
<protein>
    <recommendedName>
        <fullName evidence="5 12">ADP-ribosylation factor-like protein 2-binding protein</fullName>
        <shortName evidence="12">ARF-like 2-binding protein</shortName>
    </recommendedName>
</protein>
<evidence type="ECO:0000259" key="13">
    <source>
        <dbReference type="Pfam" id="PF11527"/>
    </source>
</evidence>
<evidence type="ECO:0000256" key="1">
    <source>
        <dbReference type="ARBA" id="ARBA00004120"/>
    </source>
</evidence>
<evidence type="ECO:0000313" key="15">
    <source>
        <dbReference type="Proteomes" id="UP001152759"/>
    </source>
</evidence>
<accession>A0A9P0G1A7</accession>
<dbReference type="InterPro" id="IPR042541">
    <property type="entry name" value="BART_sf"/>
</dbReference>
<evidence type="ECO:0000256" key="4">
    <source>
        <dbReference type="ARBA" id="ARBA00009880"/>
    </source>
</evidence>
<dbReference type="GO" id="GO:0005929">
    <property type="term" value="C:cilium"/>
    <property type="evidence" value="ECO:0007669"/>
    <property type="project" value="UniProtKB-UniRule"/>
</dbReference>